<dbReference type="EMBL" id="QYTW02000031">
    <property type="protein sequence ID" value="RST57600.1"/>
    <property type="molecule type" value="Genomic_DNA"/>
</dbReference>
<dbReference type="PANTHER" id="PTHR32494">
    <property type="entry name" value="ALLANTOATE DEIMINASE-RELATED"/>
    <property type="match status" value="1"/>
</dbReference>
<reference evidence="4 5" key="1">
    <citation type="submission" date="2018-12" db="EMBL/GenBank/DDBJ databases">
        <authorList>
            <person name="Sun L."/>
            <person name="Chen Z."/>
        </authorList>
    </citation>
    <scope>NUCLEOTIDE SEQUENCE [LARGE SCALE GENOMIC DNA]</scope>
    <source>
        <strain evidence="4 5">LMG 29736</strain>
    </source>
</reference>
<dbReference type="SUPFAM" id="SSF55031">
    <property type="entry name" value="Bacterial exopeptidase dimerisation domain"/>
    <property type="match status" value="1"/>
</dbReference>
<dbReference type="Proteomes" id="UP000287296">
    <property type="component" value="Unassembled WGS sequence"/>
</dbReference>
<sequence>MEKVFSKKRLLKELNECPSYEGIDPTELAEKLAELAQIGKTEEEGVSRFPYTDKERQAKQLFSEWMKKIGLTVREDAIGNLLGRLEGEEPALPVVLTGSHLDSVPNGGVFDGPLGCVSSLLAIKALIQSNIPLKRSIELVVFVDEEGARFNNSLFGSRTMMGEVKKEDLKRFKDKNGNVLYEAMQENGFDPEHISSAFRNPDEIHAFLELHIEQGKRLEAEEKNIGVVNGIAGPVWMSFVFYGETDHAGNTPMEYRKDTVAAAGEFILAVEKIPRKYSETAVATVGKMHVFPNGTNVIAGKTELMVDARDIDENARDKILEALKSSAQRIAQKRGLSVEMKEEVKIPPVIVPDTIQDIIRSAAEKSGLTTITIPSGAGHDAMIMGKYVPSGMVFVPSHNGKSHSPEEWTFLSDCVSGVQVMKEALKQLANN</sequence>
<organism evidence="4 5">
    <name type="scientific">Siminovitchia terrae</name>
    <name type="common">Bacillus terrae</name>
    <dbReference type="NCBI Taxonomy" id="1914933"/>
    <lineage>
        <taxon>Bacteria</taxon>
        <taxon>Bacillati</taxon>
        <taxon>Bacillota</taxon>
        <taxon>Bacilli</taxon>
        <taxon>Bacillales</taxon>
        <taxon>Bacillaceae</taxon>
        <taxon>Siminovitchia</taxon>
    </lineage>
</organism>
<dbReference type="Gene3D" id="3.40.630.10">
    <property type="entry name" value="Zn peptidases"/>
    <property type="match status" value="1"/>
</dbReference>
<dbReference type="GO" id="GO:0016813">
    <property type="term" value="F:hydrolase activity, acting on carbon-nitrogen (but not peptide) bonds, in linear amidines"/>
    <property type="evidence" value="ECO:0007669"/>
    <property type="project" value="InterPro"/>
</dbReference>
<dbReference type="SUPFAM" id="SSF53187">
    <property type="entry name" value="Zn-dependent exopeptidases"/>
    <property type="match status" value="1"/>
</dbReference>
<dbReference type="NCBIfam" id="NF006771">
    <property type="entry name" value="PRK09290.1-5"/>
    <property type="match status" value="1"/>
</dbReference>
<dbReference type="PANTHER" id="PTHR32494:SF5">
    <property type="entry name" value="ALLANTOATE AMIDOHYDROLASE"/>
    <property type="match status" value="1"/>
</dbReference>
<evidence type="ECO:0000256" key="3">
    <source>
        <dbReference type="PIRSR" id="PIRSR001235-1"/>
    </source>
</evidence>
<feature type="binding site" evidence="3">
    <location>
        <position position="111"/>
    </location>
    <ligand>
        <name>Zn(2+)</name>
        <dbReference type="ChEBI" id="CHEBI:29105"/>
        <label>2</label>
    </ligand>
</feature>
<keyword evidence="3" id="KW-0479">Metal-binding</keyword>
<dbReference type="AlphaFoldDB" id="A0A429X2R2"/>
<feature type="binding site" evidence="3">
    <location>
        <position position="111"/>
    </location>
    <ligand>
        <name>Zn(2+)</name>
        <dbReference type="ChEBI" id="CHEBI:29105"/>
        <label>1</label>
    </ligand>
</feature>
<gene>
    <name evidence="4" type="ORF">D5F11_021825</name>
</gene>
<dbReference type="InterPro" id="IPR010158">
    <property type="entry name" value="Amidase_Cbmase"/>
</dbReference>
<dbReference type="Gene3D" id="3.30.70.360">
    <property type="match status" value="1"/>
</dbReference>
<keyword evidence="3" id="KW-0862">Zinc</keyword>
<name>A0A429X2R2_SIMTE</name>
<feature type="binding site" evidence="3">
    <location>
        <position position="146"/>
    </location>
    <ligand>
        <name>Zn(2+)</name>
        <dbReference type="ChEBI" id="CHEBI:29105"/>
        <label>2</label>
    </ligand>
</feature>
<comment type="caution">
    <text evidence="4">The sequence shown here is derived from an EMBL/GenBank/DDBJ whole genome shotgun (WGS) entry which is preliminary data.</text>
</comment>
<feature type="binding site" evidence="3">
    <location>
        <position position="100"/>
    </location>
    <ligand>
        <name>Zn(2+)</name>
        <dbReference type="ChEBI" id="CHEBI:29105"/>
        <label>1</label>
    </ligand>
</feature>
<proteinExistence type="inferred from homology"/>
<dbReference type="GO" id="GO:0046872">
    <property type="term" value="F:metal ion binding"/>
    <property type="evidence" value="ECO:0007669"/>
    <property type="project" value="UniProtKB-KW"/>
</dbReference>
<comment type="cofactor">
    <cofactor evidence="3">
        <name>Zn(2+)</name>
        <dbReference type="ChEBI" id="CHEBI:29105"/>
    </cofactor>
    <text evidence="3">Binds 2 Zn(2+) ions per subunit.</text>
</comment>
<evidence type="ECO:0000313" key="5">
    <source>
        <dbReference type="Proteomes" id="UP000287296"/>
    </source>
</evidence>
<evidence type="ECO:0000256" key="1">
    <source>
        <dbReference type="ARBA" id="ARBA00006153"/>
    </source>
</evidence>
<accession>A0A429X2R2</accession>
<protein>
    <submittedName>
        <fullName evidence="4">Zn-dependent hydrolase</fullName>
    </submittedName>
</protein>
<comment type="similarity">
    <text evidence="1">Belongs to the peptidase M20 family.</text>
</comment>
<dbReference type="CDD" id="cd03884">
    <property type="entry name" value="M20_bAS"/>
    <property type="match status" value="1"/>
</dbReference>
<feature type="binding site" evidence="3">
    <location>
        <position position="403"/>
    </location>
    <ligand>
        <name>Zn(2+)</name>
        <dbReference type="ChEBI" id="CHEBI:29105"/>
        <label>2</label>
    </ligand>
</feature>
<feature type="binding site" evidence="3">
    <location>
        <position position="211"/>
    </location>
    <ligand>
        <name>Zn(2+)</name>
        <dbReference type="ChEBI" id="CHEBI:29105"/>
        <label>1</label>
    </ligand>
</feature>
<evidence type="ECO:0000313" key="4">
    <source>
        <dbReference type="EMBL" id="RST57600.1"/>
    </source>
</evidence>
<evidence type="ECO:0000256" key="2">
    <source>
        <dbReference type="ARBA" id="ARBA00022801"/>
    </source>
</evidence>
<dbReference type="PIRSF" id="PIRSF001235">
    <property type="entry name" value="Amidase_carbamoylase"/>
    <property type="match status" value="1"/>
</dbReference>
<dbReference type="Pfam" id="PF01546">
    <property type="entry name" value="Peptidase_M20"/>
    <property type="match status" value="1"/>
</dbReference>
<dbReference type="OrthoDB" id="9808195at2"/>
<keyword evidence="2 4" id="KW-0378">Hydrolase</keyword>
<dbReference type="InterPro" id="IPR036264">
    <property type="entry name" value="Bact_exopeptidase_dim_dom"/>
</dbReference>
<dbReference type="InterPro" id="IPR002933">
    <property type="entry name" value="Peptidase_M20"/>
</dbReference>
<dbReference type="NCBIfam" id="TIGR01879">
    <property type="entry name" value="hydantase"/>
    <property type="match status" value="1"/>
</dbReference>